<name>A0A2R4A3J5_9STRA</name>
<proteinExistence type="predicted"/>
<organism evidence="1">
    <name type="scientific">Surirella sp</name>
    <dbReference type="NCBI Taxonomy" id="1526603"/>
    <lineage>
        <taxon>Eukaryota</taxon>
        <taxon>Sar</taxon>
        <taxon>Stramenopiles</taxon>
        <taxon>Ochrophyta</taxon>
        <taxon>Bacillariophyta</taxon>
        <taxon>Bacillariophyceae</taxon>
        <taxon>Bacillariophycidae</taxon>
        <taxon>Surirellales</taxon>
        <taxon>Surirellaceae</taxon>
        <taxon>Surirella</taxon>
    </lineage>
</organism>
<keyword evidence="1" id="KW-0496">Mitochondrion</keyword>
<dbReference type="AlphaFoldDB" id="A0A2R4A3J5"/>
<protein>
    <submittedName>
        <fullName evidence="1">Uncharacterized protein</fullName>
    </submittedName>
</protein>
<gene>
    <name evidence="1" type="primary">orf7</name>
</gene>
<evidence type="ECO:0000313" key="1">
    <source>
        <dbReference type="EMBL" id="AVR57650.1"/>
    </source>
</evidence>
<dbReference type="EMBL" id="MF997423">
    <property type="protein sequence ID" value="AVR57650.1"/>
    <property type="molecule type" value="Genomic_DNA"/>
</dbReference>
<geneLocation type="mitochondrion" evidence="1"/>
<reference evidence="1" key="1">
    <citation type="submission" date="2017-09" db="EMBL/GenBank/DDBJ databases">
        <title>Comparative analysis of the mitochondrial genomes of 6 newly sequenced diatoms reveals group II introns in the barcoding region of cox1.</title>
        <authorList>
            <person name="Keepers K.G."/>
            <person name="Pogoda C.S."/>
            <person name="Kane N.C."/>
            <person name="Hamsher S.E."/>
            <person name="Stepanek J.G."/>
            <person name="Kociolek J.P."/>
        </authorList>
    </citation>
    <scope>NUCLEOTIDE SEQUENCE</scope>
</reference>
<accession>A0A2R4A3J5</accession>
<sequence>MAHDLDKKLEALAIYDKYTAIRGSKKNKVTFTAKKLNIPVRTMGRWLAQRKDFQEKFPGQEFPIQKFWLKIKVKHVQFVLDYLLKTNEITSSYLLPDKTVDIKVNFSRITADLNIEFKTNFCTKSVKSIIARIFSCKKEVLERFDNKCDEETFRSCFNSCVVSKCEDYD</sequence>